<gene>
    <name evidence="5" type="primary">dnaK</name>
</gene>
<dbReference type="Gene3D" id="3.30.420.40">
    <property type="match status" value="2"/>
</dbReference>
<dbReference type="Pfam" id="PF00012">
    <property type="entry name" value="HSP70"/>
    <property type="match status" value="1"/>
</dbReference>
<geneLocation type="plastid" evidence="5"/>
<proteinExistence type="inferred from homology"/>
<dbReference type="PRINTS" id="PR00301">
    <property type="entry name" value="HEATSHOCK70"/>
</dbReference>
<keyword evidence="2 3" id="KW-0067">ATP-binding</keyword>
<dbReference type="CDD" id="cd10234">
    <property type="entry name" value="ASKHA_NBD_HSP70_DnaK-like"/>
    <property type="match status" value="1"/>
</dbReference>
<keyword evidence="5" id="KW-0346">Stress response</keyword>
<dbReference type="InterPro" id="IPR043129">
    <property type="entry name" value="ATPase_NBD"/>
</dbReference>
<dbReference type="NCBIfam" id="NF001413">
    <property type="entry name" value="PRK00290.1"/>
    <property type="match status" value="1"/>
</dbReference>
<keyword evidence="5" id="KW-0934">Plastid</keyword>
<reference evidence="5" key="1">
    <citation type="submission" date="2021-01" db="EMBL/GenBank/DDBJ databases">
        <title>Organellar DNAs of a non-photosynthetic diatom.</title>
        <authorList>
            <person name="Kamikawa R."/>
            <person name="Tanizawa Y."/>
        </authorList>
    </citation>
    <scope>NUCLEOTIDE SEQUENCE</scope>
    <source>
        <strain evidence="5">NIES-4239</strain>
    </source>
</reference>
<evidence type="ECO:0000256" key="4">
    <source>
        <dbReference type="SAM" id="Coils"/>
    </source>
</evidence>
<accession>A0A7R7TQW1</accession>
<dbReference type="SUPFAM" id="SSF100920">
    <property type="entry name" value="Heat shock protein 70kD (HSP70), peptide-binding domain"/>
    <property type="match status" value="1"/>
</dbReference>
<feature type="coiled-coil region" evidence="4">
    <location>
        <begin position="544"/>
        <end position="609"/>
    </location>
</feature>
<dbReference type="PROSITE" id="PS00297">
    <property type="entry name" value="HSP70_1"/>
    <property type="match status" value="1"/>
</dbReference>
<dbReference type="SUPFAM" id="SSF53067">
    <property type="entry name" value="Actin-like ATPase domain"/>
    <property type="match status" value="2"/>
</dbReference>
<dbReference type="PROSITE" id="PS01036">
    <property type="entry name" value="HSP70_3"/>
    <property type="match status" value="1"/>
</dbReference>
<keyword evidence="4" id="KW-0175">Coiled coil</keyword>
<dbReference type="PROSITE" id="PS00329">
    <property type="entry name" value="HSP70_2"/>
    <property type="match status" value="1"/>
</dbReference>
<dbReference type="InterPro" id="IPR029047">
    <property type="entry name" value="HSP70_peptide-bd_sf"/>
</dbReference>
<protein>
    <submittedName>
        <fullName evidence="5">Heat shock protein 70</fullName>
    </submittedName>
</protein>
<evidence type="ECO:0000313" key="5">
    <source>
        <dbReference type="EMBL" id="BCQ06580.1"/>
    </source>
</evidence>
<dbReference type="InterPro" id="IPR018181">
    <property type="entry name" value="Heat_shock_70_CS"/>
</dbReference>
<evidence type="ECO:0000256" key="1">
    <source>
        <dbReference type="ARBA" id="ARBA00022741"/>
    </source>
</evidence>
<dbReference type="InterPro" id="IPR013126">
    <property type="entry name" value="Hsp_70_fam"/>
</dbReference>
<evidence type="ECO:0000256" key="3">
    <source>
        <dbReference type="RuleBase" id="RU003322"/>
    </source>
</evidence>
<organism evidence="5">
    <name type="scientific">Nitzschia putrida</name>
    <dbReference type="NCBI Taxonomy" id="2742595"/>
    <lineage>
        <taxon>Eukaryota</taxon>
        <taxon>Sar</taxon>
        <taxon>Stramenopiles</taxon>
        <taxon>Ochrophyta</taxon>
        <taxon>Bacillariophyta</taxon>
        <taxon>Bacillariophyceae</taxon>
        <taxon>Bacillariophycidae</taxon>
        <taxon>Bacillariales</taxon>
        <taxon>Bacillariaceae</taxon>
        <taxon>Nitzschia</taxon>
    </lineage>
</organism>
<dbReference type="FunFam" id="3.90.640.10:FF:000003">
    <property type="entry name" value="Molecular chaperone DnaK"/>
    <property type="match status" value="1"/>
</dbReference>
<dbReference type="PANTHER" id="PTHR19375">
    <property type="entry name" value="HEAT SHOCK PROTEIN 70KDA"/>
    <property type="match status" value="1"/>
</dbReference>
<dbReference type="Gene3D" id="2.60.34.10">
    <property type="entry name" value="Substrate Binding Domain Of DNAk, Chain A, domain 1"/>
    <property type="match status" value="1"/>
</dbReference>
<dbReference type="AlphaFoldDB" id="A0A7R7TQW1"/>
<dbReference type="GO" id="GO:0140662">
    <property type="term" value="F:ATP-dependent protein folding chaperone"/>
    <property type="evidence" value="ECO:0007669"/>
    <property type="project" value="InterPro"/>
</dbReference>
<dbReference type="GO" id="GO:0005524">
    <property type="term" value="F:ATP binding"/>
    <property type="evidence" value="ECO:0007669"/>
    <property type="project" value="UniProtKB-KW"/>
</dbReference>
<name>A0A7R7TQW1_9STRA</name>
<dbReference type="EMBL" id="LC600867">
    <property type="protein sequence ID" value="BCQ06580.1"/>
    <property type="molecule type" value="Genomic_DNA"/>
</dbReference>
<comment type="similarity">
    <text evidence="3">Belongs to the heat shock protein 70 family.</text>
</comment>
<dbReference type="FunFam" id="3.30.420.40:FF:000004">
    <property type="entry name" value="Molecular chaperone DnaK"/>
    <property type="match status" value="1"/>
</dbReference>
<sequence>MTHVGIDLGTTNSVIAAVRQGKPYVIPNKEGSRTTPSVVAYTNNHKILVGQLAKRQAVINPKNTFFSIKKFIGLRKYEIDTQLEKLPYDITEDINNNIKIKCPAFNTVFSPEEISAQIISKLIDDAQVELNETLTKAVITIPAYFNASQRQATIDAGKIAGLEVLRIINEPTAASLAYGLDKKDKTILVFDLGGGTFDVSILEVGDNIFEVLATAGDLNLGGDNFDKTLISWLIDIFNKKENLNLLDYPHSLQRLTEAAELAKIQLSTHESTEISLPFLVTKPKDGGDPRHLYQTITRKTFEELNKDLINKCKKPIETALFDAGLLTSDLNEIVLVGGSTRIPAIKELINSNLTKHLNNSHGDKPGHVNELLNPDEVVAMGAAIQAGILCGDVKKMLLLDVTPLSLGVATKGDVMTKIINRNTTVPASRTKTFITESNLQTEVDIIVLQGERAAVKDNKLIGNFKLTNLTTQSNQIRAKIDISFDIDESGILSIKAHEQGSENEASLTITNTSTLDDTVIKSMIADAEKNKEKDTTLLENIEVSNEATNLCNDLEKELELKQVNLNKFEIEEIMQLISLTRNNITSQLMSELKENIKNLKEAFIKLKNSKKK</sequence>
<keyword evidence="1 3" id="KW-0547">Nucleotide-binding</keyword>
<evidence type="ECO:0000256" key="2">
    <source>
        <dbReference type="ARBA" id="ARBA00022840"/>
    </source>
</evidence>
<dbReference type="Gene3D" id="3.90.640.10">
    <property type="entry name" value="Actin, Chain A, domain 4"/>
    <property type="match status" value="1"/>
</dbReference>